<comment type="caution">
    <text evidence="5">The sequence shown here is derived from an EMBL/GenBank/DDBJ whole genome shotgun (WGS) entry which is preliminary data.</text>
</comment>
<evidence type="ECO:0000256" key="1">
    <source>
        <dbReference type="ARBA" id="ARBA00010476"/>
    </source>
</evidence>
<dbReference type="GO" id="GO:0051259">
    <property type="term" value="P:protein complex oligomerization"/>
    <property type="evidence" value="ECO:0007669"/>
    <property type="project" value="InterPro"/>
</dbReference>
<dbReference type="CDD" id="cd06257">
    <property type="entry name" value="DnaJ"/>
    <property type="match status" value="1"/>
</dbReference>
<feature type="domain" description="J" evidence="4">
    <location>
        <begin position="53"/>
        <end position="125"/>
    </location>
</feature>
<keyword evidence="6" id="KW-1185">Reference proteome</keyword>
<dbReference type="Proteomes" id="UP000789595">
    <property type="component" value="Unassembled WGS sequence"/>
</dbReference>
<gene>
    <name evidence="5" type="ORF">PECAL_1P03040</name>
</gene>
<reference evidence="5" key="1">
    <citation type="submission" date="2021-11" db="EMBL/GenBank/DDBJ databases">
        <authorList>
            <consortium name="Genoscope - CEA"/>
            <person name="William W."/>
        </authorList>
    </citation>
    <scope>NUCLEOTIDE SEQUENCE</scope>
</reference>
<dbReference type="SMART" id="SM00271">
    <property type="entry name" value="DnaJ"/>
    <property type="match status" value="1"/>
</dbReference>
<evidence type="ECO:0000313" key="5">
    <source>
        <dbReference type="EMBL" id="CAH0363960.1"/>
    </source>
</evidence>
<dbReference type="PROSITE" id="PS50076">
    <property type="entry name" value="DNAJ_2"/>
    <property type="match status" value="1"/>
</dbReference>
<dbReference type="InterPro" id="IPR036869">
    <property type="entry name" value="J_dom_sf"/>
</dbReference>
<feature type="compositionally biased region" description="Basic and acidic residues" evidence="3">
    <location>
        <begin position="11"/>
        <end position="27"/>
    </location>
</feature>
<evidence type="ECO:0000256" key="2">
    <source>
        <dbReference type="ARBA" id="ARBA00023186"/>
    </source>
</evidence>
<name>A0A8J2WD68_9STRA</name>
<feature type="region of interest" description="Disordered" evidence="3">
    <location>
        <begin position="1"/>
        <end position="28"/>
    </location>
</feature>
<dbReference type="SUPFAM" id="SSF47144">
    <property type="entry name" value="HSC20 (HSCB), C-terminal oligomerisation domain"/>
    <property type="match status" value="1"/>
</dbReference>
<proteinExistence type="inferred from homology"/>
<keyword evidence="2" id="KW-0143">Chaperone</keyword>
<dbReference type="InterPro" id="IPR004640">
    <property type="entry name" value="HscB"/>
</dbReference>
<dbReference type="Gene3D" id="1.10.287.110">
    <property type="entry name" value="DnaJ domain"/>
    <property type="match status" value="1"/>
</dbReference>
<dbReference type="GO" id="GO:0005739">
    <property type="term" value="C:mitochondrion"/>
    <property type="evidence" value="ECO:0007669"/>
    <property type="project" value="TreeGrafter"/>
</dbReference>
<sequence length="230" mass="24878">MHGSSFGAGPRKRDPGPPPKSPRDTQVPRRALALGDHFFSKDGALRRDPTQVSHFELLGLPKGLDVDDDALDEGLRVLQRRLHPDRFATSTQEQRDLADAASARVNGATAVLRDDLRRADYLLLLETGTSVLDDETRTAPPSLLMEVMEVREAIDEATDGGALEALVAANDARVVDAKARLRAEVDGGDLEAASNVVVELNFYGKIEGEALAKADGEGWSVAFGDRRRQA</sequence>
<dbReference type="InterPro" id="IPR009073">
    <property type="entry name" value="HscB_oligo_C"/>
</dbReference>
<dbReference type="PANTHER" id="PTHR14021">
    <property type="entry name" value="IRON-SULFUR CLUSTER CO-CHAPERONE PROTEIN HSCB"/>
    <property type="match status" value="1"/>
</dbReference>
<evidence type="ECO:0000256" key="3">
    <source>
        <dbReference type="SAM" id="MobiDB-lite"/>
    </source>
</evidence>
<dbReference type="NCBIfam" id="TIGR00714">
    <property type="entry name" value="hscB"/>
    <property type="match status" value="1"/>
</dbReference>
<dbReference type="InterPro" id="IPR001623">
    <property type="entry name" value="DnaJ_domain"/>
</dbReference>
<protein>
    <recommendedName>
        <fullName evidence="4">J domain-containing protein</fullName>
    </recommendedName>
</protein>
<accession>A0A8J2WD68</accession>
<comment type="similarity">
    <text evidence="1">Belongs to the HscB family.</text>
</comment>
<dbReference type="AlphaFoldDB" id="A0A8J2WD68"/>
<evidence type="ECO:0000313" key="6">
    <source>
        <dbReference type="Proteomes" id="UP000789595"/>
    </source>
</evidence>
<dbReference type="OrthoDB" id="448954at2759"/>
<dbReference type="Pfam" id="PF07743">
    <property type="entry name" value="HSCB_C"/>
    <property type="match status" value="1"/>
</dbReference>
<dbReference type="SUPFAM" id="SSF46565">
    <property type="entry name" value="Chaperone J-domain"/>
    <property type="match status" value="1"/>
</dbReference>
<dbReference type="Gene3D" id="1.20.1280.20">
    <property type="entry name" value="HscB, C-terminal domain"/>
    <property type="match status" value="1"/>
</dbReference>
<dbReference type="HAMAP" id="MF_00682">
    <property type="entry name" value="HscB"/>
    <property type="match status" value="1"/>
</dbReference>
<dbReference type="GO" id="GO:0001671">
    <property type="term" value="F:ATPase activator activity"/>
    <property type="evidence" value="ECO:0007669"/>
    <property type="project" value="InterPro"/>
</dbReference>
<dbReference type="GO" id="GO:0051087">
    <property type="term" value="F:protein-folding chaperone binding"/>
    <property type="evidence" value="ECO:0007669"/>
    <property type="project" value="InterPro"/>
</dbReference>
<evidence type="ECO:0000259" key="4">
    <source>
        <dbReference type="PROSITE" id="PS50076"/>
    </source>
</evidence>
<dbReference type="EMBL" id="CAKKNE010000001">
    <property type="protein sequence ID" value="CAH0363960.1"/>
    <property type="molecule type" value="Genomic_DNA"/>
</dbReference>
<dbReference type="GO" id="GO:0044571">
    <property type="term" value="P:[2Fe-2S] cluster assembly"/>
    <property type="evidence" value="ECO:0007669"/>
    <property type="project" value="InterPro"/>
</dbReference>
<dbReference type="InterPro" id="IPR036386">
    <property type="entry name" value="HscB_C_sf"/>
</dbReference>
<organism evidence="5 6">
    <name type="scientific">Pelagomonas calceolata</name>
    <dbReference type="NCBI Taxonomy" id="35677"/>
    <lineage>
        <taxon>Eukaryota</taxon>
        <taxon>Sar</taxon>
        <taxon>Stramenopiles</taxon>
        <taxon>Ochrophyta</taxon>
        <taxon>Pelagophyceae</taxon>
        <taxon>Pelagomonadales</taxon>
        <taxon>Pelagomonadaceae</taxon>
        <taxon>Pelagomonas</taxon>
    </lineage>
</organism>
<dbReference type="PANTHER" id="PTHR14021:SF15">
    <property type="entry name" value="IRON-SULFUR CLUSTER CO-CHAPERONE PROTEIN HSCB"/>
    <property type="match status" value="1"/>
</dbReference>